<name>A0A2W5KC19_9GAMM</name>
<protein>
    <submittedName>
        <fullName evidence="10">DNA-binding response regulator</fullName>
    </submittedName>
</protein>
<dbReference type="AlphaFoldDB" id="A0A2W5KC19"/>
<dbReference type="PANTHER" id="PTHR48111">
    <property type="entry name" value="REGULATOR OF RPOS"/>
    <property type="match status" value="1"/>
</dbReference>
<dbReference type="PANTHER" id="PTHR48111:SF4">
    <property type="entry name" value="DNA-BINDING DUAL TRANSCRIPTIONAL REGULATOR OMPR"/>
    <property type="match status" value="1"/>
</dbReference>
<dbReference type="GO" id="GO:0005829">
    <property type="term" value="C:cytosol"/>
    <property type="evidence" value="ECO:0007669"/>
    <property type="project" value="TreeGrafter"/>
</dbReference>
<keyword evidence="4 7" id="KW-0238">DNA-binding</keyword>
<sequence>MRVALVEDDAELRDAILAPALAESGFDVAAFGSAAGLYRSLLHRSFDVVVLDVGLPDEDGFDVARYLRSLSSIGIVMLTGRAASPDRVRGLRHGADAYLTKPIDLDVLMATLHSLSRRLVSEMAEHSAEGAWRLGDGDWNLLTPDDACIDLTASERSILRTLFDARGQPVTREALIAGLTGDVYDFDPHRLEMLVHRLRRKVAGGCRHPLPLRAVRGKGYVLAVTRGVSSAPARA</sequence>
<dbReference type="Pfam" id="PF00072">
    <property type="entry name" value="Response_reg"/>
    <property type="match status" value="1"/>
</dbReference>
<dbReference type="SMART" id="SM00448">
    <property type="entry name" value="REC"/>
    <property type="match status" value="1"/>
</dbReference>
<keyword evidence="2" id="KW-0902">Two-component regulatory system</keyword>
<feature type="modified residue" description="4-aspartylphosphate" evidence="6">
    <location>
        <position position="52"/>
    </location>
</feature>
<dbReference type="SMART" id="SM00862">
    <property type="entry name" value="Trans_reg_C"/>
    <property type="match status" value="1"/>
</dbReference>
<evidence type="ECO:0000256" key="6">
    <source>
        <dbReference type="PROSITE-ProRule" id="PRU00169"/>
    </source>
</evidence>
<reference evidence="10 11" key="1">
    <citation type="submission" date="2017-08" db="EMBL/GenBank/DDBJ databases">
        <title>Infants hospitalized years apart are colonized by the same room-sourced microbial strains.</title>
        <authorList>
            <person name="Brooks B."/>
            <person name="Olm M.R."/>
            <person name="Firek B.A."/>
            <person name="Baker R."/>
            <person name="Thomas B.C."/>
            <person name="Morowitz M.J."/>
            <person name="Banfield J.F."/>
        </authorList>
    </citation>
    <scope>NUCLEOTIDE SEQUENCE [LARGE SCALE GENOMIC DNA]</scope>
    <source>
        <strain evidence="10">S2_005_003_R2_42</strain>
    </source>
</reference>
<dbReference type="Proteomes" id="UP000249046">
    <property type="component" value="Unassembled WGS sequence"/>
</dbReference>
<proteinExistence type="predicted"/>
<dbReference type="PROSITE" id="PS51755">
    <property type="entry name" value="OMPR_PHOB"/>
    <property type="match status" value="1"/>
</dbReference>
<keyword evidence="1 6" id="KW-0597">Phosphoprotein</keyword>
<dbReference type="InterPro" id="IPR016032">
    <property type="entry name" value="Sig_transdc_resp-reg_C-effctor"/>
</dbReference>
<evidence type="ECO:0000256" key="5">
    <source>
        <dbReference type="ARBA" id="ARBA00023163"/>
    </source>
</evidence>
<evidence type="ECO:0000313" key="11">
    <source>
        <dbReference type="Proteomes" id="UP000249046"/>
    </source>
</evidence>
<evidence type="ECO:0000256" key="7">
    <source>
        <dbReference type="PROSITE-ProRule" id="PRU01091"/>
    </source>
</evidence>
<dbReference type="GO" id="GO:0006355">
    <property type="term" value="P:regulation of DNA-templated transcription"/>
    <property type="evidence" value="ECO:0007669"/>
    <property type="project" value="InterPro"/>
</dbReference>
<evidence type="ECO:0000313" key="10">
    <source>
        <dbReference type="EMBL" id="PZQ12505.1"/>
    </source>
</evidence>
<organism evidence="10 11">
    <name type="scientific">Rhodanobacter denitrificans</name>
    <dbReference type="NCBI Taxonomy" id="666685"/>
    <lineage>
        <taxon>Bacteria</taxon>
        <taxon>Pseudomonadati</taxon>
        <taxon>Pseudomonadota</taxon>
        <taxon>Gammaproteobacteria</taxon>
        <taxon>Lysobacterales</taxon>
        <taxon>Rhodanobacteraceae</taxon>
        <taxon>Rhodanobacter</taxon>
    </lineage>
</organism>
<dbReference type="GO" id="GO:0000976">
    <property type="term" value="F:transcription cis-regulatory region binding"/>
    <property type="evidence" value="ECO:0007669"/>
    <property type="project" value="TreeGrafter"/>
</dbReference>
<dbReference type="EMBL" id="QFPO01000012">
    <property type="protein sequence ID" value="PZQ12505.1"/>
    <property type="molecule type" value="Genomic_DNA"/>
</dbReference>
<dbReference type="Pfam" id="PF00486">
    <property type="entry name" value="Trans_reg_C"/>
    <property type="match status" value="1"/>
</dbReference>
<gene>
    <name evidence="10" type="ORF">DI564_12720</name>
</gene>
<dbReference type="CDD" id="cd17574">
    <property type="entry name" value="REC_OmpR"/>
    <property type="match status" value="1"/>
</dbReference>
<dbReference type="SUPFAM" id="SSF52172">
    <property type="entry name" value="CheY-like"/>
    <property type="match status" value="1"/>
</dbReference>
<evidence type="ECO:0000256" key="2">
    <source>
        <dbReference type="ARBA" id="ARBA00023012"/>
    </source>
</evidence>
<evidence type="ECO:0000256" key="4">
    <source>
        <dbReference type="ARBA" id="ARBA00023125"/>
    </source>
</evidence>
<keyword evidence="5" id="KW-0804">Transcription</keyword>
<dbReference type="Gene3D" id="3.40.50.2300">
    <property type="match status" value="1"/>
</dbReference>
<dbReference type="InterPro" id="IPR001789">
    <property type="entry name" value="Sig_transdc_resp-reg_receiver"/>
</dbReference>
<feature type="domain" description="OmpR/PhoB-type" evidence="9">
    <location>
        <begin position="121"/>
        <end position="224"/>
    </location>
</feature>
<evidence type="ECO:0000256" key="1">
    <source>
        <dbReference type="ARBA" id="ARBA00022553"/>
    </source>
</evidence>
<feature type="domain" description="Response regulatory" evidence="8">
    <location>
        <begin position="2"/>
        <end position="116"/>
    </location>
</feature>
<evidence type="ECO:0000259" key="8">
    <source>
        <dbReference type="PROSITE" id="PS50110"/>
    </source>
</evidence>
<dbReference type="GO" id="GO:0032993">
    <property type="term" value="C:protein-DNA complex"/>
    <property type="evidence" value="ECO:0007669"/>
    <property type="project" value="TreeGrafter"/>
</dbReference>
<feature type="DNA-binding region" description="OmpR/PhoB-type" evidence="7">
    <location>
        <begin position="121"/>
        <end position="224"/>
    </location>
</feature>
<evidence type="ECO:0000259" key="9">
    <source>
        <dbReference type="PROSITE" id="PS51755"/>
    </source>
</evidence>
<dbReference type="PROSITE" id="PS50110">
    <property type="entry name" value="RESPONSE_REGULATORY"/>
    <property type="match status" value="1"/>
</dbReference>
<evidence type="ECO:0000256" key="3">
    <source>
        <dbReference type="ARBA" id="ARBA00023015"/>
    </source>
</evidence>
<comment type="caution">
    <text evidence="10">The sequence shown here is derived from an EMBL/GenBank/DDBJ whole genome shotgun (WGS) entry which is preliminary data.</text>
</comment>
<keyword evidence="3" id="KW-0805">Transcription regulation</keyword>
<accession>A0A2W5KC19</accession>
<dbReference type="CDD" id="cd00383">
    <property type="entry name" value="trans_reg_C"/>
    <property type="match status" value="1"/>
</dbReference>
<dbReference type="Gene3D" id="1.10.10.10">
    <property type="entry name" value="Winged helix-like DNA-binding domain superfamily/Winged helix DNA-binding domain"/>
    <property type="match status" value="1"/>
</dbReference>
<dbReference type="GO" id="GO:0000156">
    <property type="term" value="F:phosphorelay response regulator activity"/>
    <property type="evidence" value="ECO:0007669"/>
    <property type="project" value="TreeGrafter"/>
</dbReference>
<dbReference type="InterPro" id="IPR039420">
    <property type="entry name" value="WalR-like"/>
</dbReference>
<dbReference type="InterPro" id="IPR011006">
    <property type="entry name" value="CheY-like_superfamily"/>
</dbReference>
<dbReference type="InterPro" id="IPR001867">
    <property type="entry name" value="OmpR/PhoB-type_DNA-bd"/>
</dbReference>
<dbReference type="SUPFAM" id="SSF46894">
    <property type="entry name" value="C-terminal effector domain of the bipartite response regulators"/>
    <property type="match status" value="1"/>
</dbReference>
<dbReference type="InterPro" id="IPR036388">
    <property type="entry name" value="WH-like_DNA-bd_sf"/>
</dbReference>